<dbReference type="Proteomes" id="UP000664480">
    <property type="component" value="Unassembled WGS sequence"/>
</dbReference>
<dbReference type="Pfam" id="PF14322">
    <property type="entry name" value="SusD-like_3"/>
    <property type="match status" value="1"/>
</dbReference>
<name>A0ABS3CL51_9BACT</name>
<reference evidence="8 9" key="1">
    <citation type="submission" date="2021-03" db="EMBL/GenBank/DDBJ databases">
        <title>novel species isolated from a fishpond in China.</title>
        <authorList>
            <person name="Lu H."/>
            <person name="Cai Z."/>
        </authorList>
    </citation>
    <scope>NUCLEOTIDE SEQUENCE [LARGE SCALE GENOMIC DNA]</scope>
    <source>
        <strain evidence="8 9">YJ13C</strain>
    </source>
</reference>
<evidence type="ECO:0000256" key="4">
    <source>
        <dbReference type="ARBA" id="ARBA00023136"/>
    </source>
</evidence>
<keyword evidence="4" id="KW-0472">Membrane</keyword>
<dbReference type="SUPFAM" id="SSF48452">
    <property type="entry name" value="TPR-like"/>
    <property type="match status" value="1"/>
</dbReference>
<sequence length="438" mass="50561">MKNLIKLVLLTLIITAVGCEGFLDEKPNKSILVPETIEEFEAIIDNYDRLNTSPVLSFMFADDYWVDNSTWANFSPWQQNAYKWSDDPYLPNESTLDFSVMYRKIFSANVILDKINQKPDWDQNRMAHLKSRALFWRAHGYFELAVLFLPIPEQAGDSQEIRIPFRTTAEFGVQKEMEESSKIFDLILADLNEALPNLPKATNYPTQPSSYAAHALLARIYLYLGNEEQAIFHANKILEGNFELLDYNDLNFGNAFPIPLFNSETILFTNMISQSSVSRNTVAFIDSTLVKSFKENDLRAALIFENNRGASSFKGNYTGRQDIFTGIALDEIFLILAEANFRMGNNESATENLLKLMIKRYQDLADPSELSIDLEFILEERRKSLLFRGQRWMDLKRLSVHDSFFTTLKREVNGEMISFETQPENFIVKVPQRQYDLQ</sequence>
<evidence type="ECO:0000256" key="1">
    <source>
        <dbReference type="ARBA" id="ARBA00004442"/>
    </source>
</evidence>
<comment type="similarity">
    <text evidence="2">Belongs to the SusD family.</text>
</comment>
<comment type="caution">
    <text evidence="8">The sequence shown here is derived from an EMBL/GenBank/DDBJ whole genome shotgun (WGS) entry which is preliminary data.</text>
</comment>
<dbReference type="InterPro" id="IPR011990">
    <property type="entry name" value="TPR-like_helical_dom_sf"/>
</dbReference>
<gene>
    <name evidence="8" type="ORF">J0A69_20180</name>
</gene>
<keyword evidence="3" id="KW-0732">Signal</keyword>
<proteinExistence type="inferred from homology"/>
<dbReference type="PROSITE" id="PS51257">
    <property type="entry name" value="PROKAR_LIPOPROTEIN"/>
    <property type="match status" value="1"/>
</dbReference>
<dbReference type="Pfam" id="PF07980">
    <property type="entry name" value="SusD_RagB"/>
    <property type="match status" value="1"/>
</dbReference>
<dbReference type="InterPro" id="IPR012944">
    <property type="entry name" value="SusD_RagB_dom"/>
</dbReference>
<accession>A0ABS3CL51</accession>
<evidence type="ECO:0000259" key="6">
    <source>
        <dbReference type="Pfam" id="PF07980"/>
    </source>
</evidence>
<feature type="domain" description="SusD-like N-terminal" evidence="7">
    <location>
        <begin position="22"/>
        <end position="222"/>
    </location>
</feature>
<evidence type="ECO:0000256" key="5">
    <source>
        <dbReference type="ARBA" id="ARBA00023237"/>
    </source>
</evidence>
<feature type="domain" description="RagB/SusD" evidence="6">
    <location>
        <begin position="329"/>
        <end position="399"/>
    </location>
</feature>
<evidence type="ECO:0000256" key="2">
    <source>
        <dbReference type="ARBA" id="ARBA00006275"/>
    </source>
</evidence>
<dbReference type="RefSeq" id="WP_206588439.1">
    <property type="nucleotide sequence ID" value="NZ_JAFKCU010000007.1"/>
</dbReference>
<dbReference type="InterPro" id="IPR033985">
    <property type="entry name" value="SusD-like_N"/>
</dbReference>
<evidence type="ECO:0000313" key="9">
    <source>
        <dbReference type="Proteomes" id="UP000664480"/>
    </source>
</evidence>
<keyword evidence="9" id="KW-1185">Reference proteome</keyword>
<keyword evidence="5" id="KW-0998">Cell outer membrane</keyword>
<organism evidence="8 9">
    <name type="scientific">Algoriphagus pacificus</name>
    <dbReference type="NCBI Taxonomy" id="2811234"/>
    <lineage>
        <taxon>Bacteria</taxon>
        <taxon>Pseudomonadati</taxon>
        <taxon>Bacteroidota</taxon>
        <taxon>Cytophagia</taxon>
        <taxon>Cytophagales</taxon>
        <taxon>Cyclobacteriaceae</taxon>
        <taxon>Algoriphagus</taxon>
    </lineage>
</organism>
<dbReference type="EMBL" id="JAFKCU010000007">
    <property type="protein sequence ID" value="MBN7817772.1"/>
    <property type="molecule type" value="Genomic_DNA"/>
</dbReference>
<evidence type="ECO:0000313" key="8">
    <source>
        <dbReference type="EMBL" id="MBN7817772.1"/>
    </source>
</evidence>
<protein>
    <submittedName>
        <fullName evidence="8">RagB/SusD family nutrient uptake outer membrane protein</fullName>
    </submittedName>
</protein>
<dbReference type="Gene3D" id="1.25.40.390">
    <property type="match status" value="1"/>
</dbReference>
<evidence type="ECO:0000259" key="7">
    <source>
        <dbReference type="Pfam" id="PF14322"/>
    </source>
</evidence>
<evidence type="ECO:0000256" key="3">
    <source>
        <dbReference type="ARBA" id="ARBA00022729"/>
    </source>
</evidence>
<comment type="subcellular location">
    <subcellularLocation>
        <location evidence="1">Cell outer membrane</location>
    </subcellularLocation>
</comment>